<dbReference type="PROSITE" id="PS50064">
    <property type="entry name" value="ZF_PARP_2"/>
    <property type="match status" value="1"/>
</dbReference>
<feature type="region of interest" description="Disordered" evidence="11">
    <location>
        <begin position="147"/>
        <end position="187"/>
    </location>
</feature>
<dbReference type="SMART" id="SM00165">
    <property type="entry name" value="UBA"/>
    <property type="match status" value="1"/>
</dbReference>
<feature type="compositionally biased region" description="Acidic residues" evidence="11">
    <location>
        <begin position="494"/>
        <end position="504"/>
    </location>
</feature>
<feature type="domain" description="SAP" evidence="15">
    <location>
        <begin position="706"/>
        <end position="740"/>
    </location>
</feature>
<dbReference type="PANTHER" id="PTHR45626">
    <property type="entry name" value="TRANSCRIPTION TERMINATION FACTOR 2-RELATED"/>
    <property type="match status" value="1"/>
</dbReference>
<dbReference type="InterPro" id="IPR014001">
    <property type="entry name" value="Helicase_ATP-bd"/>
</dbReference>
<dbReference type="InterPro" id="IPR001510">
    <property type="entry name" value="Znf_PARP"/>
</dbReference>
<feature type="compositionally biased region" description="Polar residues" evidence="11">
    <location>
        <begin position="819"/>
        <end position="835"/>
    </location>
</feature>
<dbReference type="SUPFAM" id="SSF57850">
    <property type="entry name" value="RING/U-box"/>
    <property type="match status" value="1"/>
</dbReference>
<dbReference type="InterPro" id="IPR036361">
    <property type="entry name" value="SAP_dom_sf"/>
</dbReference>
<keyword evidence="5" id="KW-0378">Hydrolase</keyword>
<dbReference type="Pfam" id="PF00627">
    <property type="entry name" value="UBA"/>
    <property type="match status" value="1"/>
</dbReference>
<feature type="compositionally biased region" description="Basic and acidic residues" evidence="11">
    <location>
        <begin position="770"/>
        <end position="789"/>
    </location>
</feature>
<dbReference type="CDD" id="cd14291">
    <property type="entry name" value="UBA1_NUB1_like"/>
    <property type="match status" value="1"/>
</dbReference>
<dbReference type="InterPro" id="IPR009060">
    <property type="entry name" value="UBA-like_sf"/>
</dbReference>
<feature type="region of interest" description="Disordered" evidence="11">
    <location>
        <begin position="668"/>
        <end position="691"/>
    </location>
</feature>
<dbReference type="SMART" id="SM01336">
    <property type="entry name" value="zf-PARP"/>
    <property type="match status" value="1"/>
</dbReference>
<gene>
    <name evidence="17" type="ORF">TGP89_226440</name>
</gene>
<accession>A0A086KE45</accession>
<feature type="domain" description="RING-type" evidence="14">
    <location>
        <begin position="1349"/>
        <end position="1408"/>
    </location>
</feature>
<evidence type="ECO:0000256" key="2">
    <source>
        <dbReference type="ARBA" id="ARBA00022723"/>
    </source>
</evidence>
<evidence type="ECO:0000256" key="11">
    <source>
        <dbReference type="SAM" id="MobiDB-lite"/>
    </source>
</evidence>
<feature type="compositionally biased region" description="Basic and acidic residues" evidence="11">
    <location>
        <begin position="1079"/>
        <end position="1106"/>
    </location>
</feature>
<evidence type="ECO:0000313" key="18">
    <source>
        <dbReference type="Proteomes" id="UP000028828"/>
    </source>
</evidence>
<feature type="compositionally biased region" description="Basic and acidic residues" evidence="11">
    <location>
        <begin position="592"/>
        <end position="616"/>
    </location>
</feature>
<dbReference type="Gene3D" id="3.30.40.10">
    <property type="entry name" value="Zinc/RING finger domain, C3HC4 (zinc finger)"/>
    <property type="match status" value="1"/>
</dbReference>
<keyword evidence="3" id="KW-0547">Nucleotide-binding</keyword>
<feature type="domain" description="Helicase C-terminal" evidence="16">
    <location>
        <begin position="1532"/>
        <end position="1690"/>
    </location>
</feature>
<reference evidence="17 18" key="1">
    <citation type="submission" date="2014-03" db="EMBL/GenBank/DDBJ databases">
        <authorList>
            <person name="Sibley D."/>
            <person name="Venepally P."/>
            <person name="Karamycheva S."/>
            <person name="Hadjithomas M."/>
            <person name="Khan A."/>
            <person name="Brunk B."/>
            <person name="Roos D."/>
            <person name="Caler E."/>
            <person name="Lorenzi H."/>
        </authorList>
    </citation>
    <scope>NUCLEOTIDE SEQUENCE [LARGE SCALE GENOMIC DNA]</scope>
    <source>
        <strain evidence="18">p89</strain>
    </source>
</reference>
<dbReference type="SMART" id="SM00513">
    <property type="entry name" value="SAP"/>
    <property type="match status" value="1"/>
</dbReference>
<dbReference type="VEuPathDB" id="ToxoDB:TGP89_226440"/>
<dbReference type="SMART" id="SM00487">
    <property type="entry name" value="DEXDc"/>
    <property type="match status" value="1"/>
</dbReference>
<organism evidence="17 18">
    <name type="scientific">Toxoplasma gondii p89</name>
    <dbReference type="NCBI Taxonomy" id="943119"/>
    <lineage>
        <taxon>Eukaryota</taxon>
        <taxon>Sar</taxon>
        <taxon>Alveolata</taxon>
        <taxon>Apicomplexa</taxon>
        <taxon>Conoidasida</taxon>
        <taxon>Coccidia</taxon>
        <taxon>Eucoccidiorida</taxon>
        <taxon>Eimeriorina</taxon>
        <taxon>Sarcocystidae</taxon>
        <taxon>Toxoplasma</taxon>
    </lineage>
</organism>
<dbReference type="InterPro" id="IPR027417">
    <property type="entry name" value="P-loop_NTPase"/>
</dbReference>
<dbReference type="InterPro" id="IPR038718">
    <property type="entry name" value="SNF2-like_sf"/>
</dbReference>
<evidence type="ECO:0000256" key="6">
    <source>
        <dbReference type="ARBA" id="ARBA00022806"/>
    </source>
</evidence>
<evidence type="ECO:0000259" key="12">
    <source>
        <dbReference type="PROSITE" id="PS50030"/>
    </source>
</evidence>
<dbReference type="PANTHER" id="PTHR45626:SF12">
    <property type="entry name" value="DNA REPAIR PROTEIN RAD16"/>
    <property type="match status" value="1"/>
</dbReference>
<dbReference type="InterPro" id="IPR013083">
    <property type="entry name" value="Znf_RING/FYVE/PHD"/>
</dbReference>
<evidence type="ECO:0000313" key="17">
    <source>
        <dbReference type="EMBL" id="KFG42663.1"/>
    </source>
</evidence>
<keyword evidence="4 10" id="KW-0863">Zinc-finger</keyword>
<dbReference type="OrthoDB" id="448448at2759"/>
<evidence type="ECO:0000256" key="10">
    <source>
        <dbReference type="PROSITE-ProRule" id="PRU00175"/>
    </source>
</evidence>
<keyword evidence="8" id="KW-0067">ATP-binding</keyword>
<feature type="compositionally biased region" description="Acidic residues" evidence="11">
    <location>
        <begin position="925"/>
        <end position="941"/>
    </location>
</feature>
<dbReference type="SMART" id="SM00184">
    <property type="entry name" value="RING"/>
    <property type="match status" value="1"/>
</dbReference>
<dbReference type="Gene3D" id="3.40.50.10810">
    <property type="entry name" value="Tandem AAA-ATPase domain"/>
    <property type="match status" value="3"/>
</dbReference>
<name>A0A086KE45_TOXGO</name>
<dbReference type="GO" id="GO:0005634">
    <property type="term" value="C:nucleus"/>
    <property type="evidence" value="ECO:0007669"/>
    <property type="project" value="UniProtKB-SubCell"/>
</dbReference>
<keyword evidence="6" id="KW-0347">Helicase</keyword>
<keyword evidence="2" id="KW-0479">Metal-binding</keyword>
<feature type="compositionally biased region" description="Basic and acidic residues" evidence="11">
    <location>
        <begin position="806"/>
        <end position="815"/>
    </location>
</feature>
<dbReference type="Pfam" id="PF02037">
    <property type="entry name" value="SAP"/>
    <property type="match status" value="1"/>
</dbReference>
<dbReference type="Gene3D" id="3.40.50.300">
    <property type="entry name" value="P-loop containing nucleotide triphosphate hydrolases"/>
    <property type="match status" value="2"/>
</dbReference>
<feature type="domain" description="PARP-type" evidence="13">
    <location>
        <begin position="65"/>
        <end position="111"/>
    </location>
</feature>
<dbReference type="PROSITE" id="PS50089">
    <property type="entry name" value="ZF_RING_2"/>
    <property type="match status" value="1"/>
</dbReference>
<feature type="compositionally biased region" description="Low complexity" evidence="11">
    <location>
        <begin position="174"/>
        <end position="187"/>
    </location>
</feature>
<sequence>MFSGSGGRCVDESASLDALFSAARRLPPLTVEECAFDPESKNWVPHAAVRRLKKKEAQQLRHVRLLVQNAPTGQSKCRCCGGKIEKGEARLGYPTADPRGPFGLLTCWLHPLFKCSSVILEEVLQTQLEDGDRAELAQILQKAREQPANGEALKVEKDEKDESSLTLHVKSENETSAASTAESSPSSSLPACAVVAPVHSAHAVLGEHLELAALIHGLENLDASALTQLKATVGAVLHSLVAPAEAAAWLAAAKEKRRAEGDDEFPEDGDIADVMRNLVKRQIEGRRPAPPDLLLPLLPFQEEGLWWLCRQEQSEVRGGILADEMGMGKTIQIISLILARPFPPLPRALRPEDSSRERSSLPRVGQTLVVTPLAALLQWKGELEKFVRPGRLSVLVYHGPFRQALKSELEKHDVVLTTYSTLEQDFRRETNKHKVLCKYCGRLFLPDKLAIHQRYFCGPEAVRTAKQRLTTRKRGTEKAMETLQITTANAPIVVEEESDDEEVSQEQTRKRKRSGRQAENSTENAAEGKTGSVDSSSSSVASSSASFLPTPSNVMKELMAEANRDLRDMRPSWVFPKPLRFARRTPFSPFSAHEKTGDADEEPKSTEKRERTRTDGEVDLGGDLSEDEVEIRRAVRTLLDMGYDRDRALAAALSCQGSIEDAVQLLAEDRVESESSEPDCDEENKTAERERARRLRQDLKVSRTDLPRQKLPVLQVLLRRCGLPTSGTKQQLVTRLTRFLFQDGDKEEEEGSAGGPNARARRGRAKKEGKKGEKGRTRSSELEARKAGDSESEGSARSARPRRSSRLREVAEAAEKVQPTVNGSSAGSDVTSRNTVVKRELKGGRRSAPRKEKCDAKGVSRGSKSASKTPSRAFVATKSGKKGKQCSSSKAARRKADHDEWAESSPSSSDEDYEEETESSILSSEEAEEASEASEASESEMSDAAGAPPQRQRRRTGAAPAPLPGAVHPSSATEEIKLDGGLVDEEEDENDAAVKQLVRKSVLHNVIWQRLVLDEAHRIKSRNSSTAQAVLALRTATMVCSRGGGGREENAEGDATPESRAGAPEQEADGDVRAKRRKTERDCAKEAEGEAKPHLGPAKEGEKETSDASPSEASTNLALCDARNKSGKAHASEELAWELKVGGSRWCLTGTPLQNRIGELFSLVKFLRVYPYAYYFCKRPGCTCRSLHFRFHEGKHCVKCGHTRMSHFSLFNQKVINPIKRCGYENDGVVALKILKRDVLDTIMLRRTKVERAADVKLPPLIVRIRRDALSPEERDFYESLFKQTAIQFDAYVEAGTVLHNFAHIFDLLSRLRQAVDHPYLLVHGSLQPLDGASLLPTASRKEQPTGVCALCQDDALHTEHLTEASCGHVFHRGCLWEYVQSVPVGPGAEGTSEALAEKKEVLGCPACYTPLTVDLSSLERQVNNAGEDDGECERRGRKGGRGKNGGNEDEQEDEKDEAELDEVLEKDERRRENQSGGRDCEGENSLSRQNGESQSISDLSRLLQQAGKRGPDGIMQKIKASEFRSSTKIEALYQELLEIEREDTTVKSLVFSQFCSMLDLIEWRLKKGGIHCAKMVGSMSIVSRSNVLYAFNNDPSLKVLLISLKAGGEGLNLQIASRIFLMDPWWNPAAEMQAIQRAHRIGQRHKEVIAIRFIAEKTIEERILQLQEKKQLVFDGTVGACDHAMTKLTQDDLRFLFQN</sequence>
<dbReference type="SUPFAM" id="SSF46934">
    <property type="entry name" value="UBA-like"/>
    <property type="match status" value="1"/>
</dbReference>
<feature type="region of interest" description="Disordered" evidence="11">
    <location>
        <begin position="1424"/>
        <end position="1499"/>
    </location>
</feature>
<evidence type="ECO:0000259" key="13">
    <source>
        <dbReference type="PROSITE" id="PS50064"/>
    </source>
</evidence>
<dbReference type="GO" id="GO:0004386">
    <property type="term" value="F:helicase activity"/>
    <property type="evidence" value="ECO:0007669"/>
    <property type="project" value="UniProtKB-KW"/>
</dbReference>
<dbReference type="SMART" id="SM00490">
    <property type="entry name" value="HELICc"/>
    <property type="match status" value="1"/>
</dbReference>
<dbReference type="GO" id="GO:0005524">
    <property type="term" value="F:ATP binding"/>
    <property type="evidence" value="ECO:0007669"/>
    <property type="project" value="UniProtKB-KW"/>
</dbReference>
<feature type="compositionally biased region" description="Acidic residues" evidence="11">
    <location>
        <begin position="909"/>
        <end position="918"/>
    </location>
</feature>
<feature type="compositionally biased region" description="Basic and acidic residues" evidence="11">
    <location>
        <begin position="837"/>
        <end position="858"/>
    </location>
</feature>
<proteinExistence type="predicted"/>
<dbReference type="InterPro" id="IPR001650">
    <property type="entry name" value="Helicase_C-like"/>
</dbReference>
<comment type="caution">
    <text evidence="17">The sequence shown here is derived from an EMBL/GenBank/DDBJ whole genome shotgun (WGS) entry which is preliminary data.</text>
</comment>
<feature type="compositionally biased region" description="Low complexity" evidence="11">
    <location>
        <begin position="532"/>
        <end position="546"/>
    </location>
</feature>
<evidence type="ECO:0000259" key="14">
    <source>
        <dbReference type="PROSITE" id="PS50089"/>
    </source>
</evidence>
<feature type="compositionally biased region" description="Basic and acidic residues" evidence="11">
    <location>
        <begin position="153"/>
        <end position="173"/>
    </location>
</feature>
<dbReference type="GO" id="GO:0006289">
    <property type="term" value="P:nucleotide-excision repair"/>
    <property type="evidence" value="ECO:0007669"/>
    <property type="project" value="TreeGrafter"/>
</dbReference>
<evidence type="ECO:0000256" key="5">
    <source>
        <dbReference type="ARBA" id="ARBA00022801"/>
    </source>
</evidence>
<dbReference type="PROSITE" id="PS50800">
    <property type="entry name" value="SAP"/>
    <property type="match status" value="1"/>
</dbReference>
<dbReference type="SUPFAM" id="SSF57716">
    <property type="entry name" value="Glucocorticoid receptor-like (DNA-binding domain)"/>
    <property type="match status" value="1"/>
</dbReference>
<evidence type="ECO:0000256" key="8">
    <source>
        <dbReference type="ARBA" id="ARBA00022840"/>
    </source>
</evidence>
<evidence type="ECO:0000259" key="16">
    <source>
        <dbReference type="PROSITE" id="PS51194"/>
    </source>
</evidence>
<dbReference type="Proteomes" id="UP000028828">
    <property type="component" value="Unassembled WGS sequence"/>
</dbReference>
<dbReference type="InterPro" id="IPR000330">
    <property type="entry name" value="SNF2_N"/>
</dbReference>
<evidence type="ECO:0000259" key="15">
    <source>
        <dbReference type="PROSITE" id="PS50800"/>
    </source>
</evidence>
<dbReference type="CDD" id="cd18793">
    <property type="entry name" value="SF2_C_SNF"/>
    <property type="match status" value="1"/>
</dbReference>
<comment type="subcellular location">
    <subcellularLocation>
        <location evidence="1">Nucleus</location>
    </subcellularLocation>
</comment>
<evidence type="ECO:0000256" key="7">
    <source>
        <dbReference type="ARBA" id="ARBA00022833"/>
    </source>
</evidence>
<dbReference type="SUPFAM" id="SSF52540">
    <property type="entry name" value="P-loop containing nucleoside triphosphate hydrolases"/>
    <property type="match status" value="3"/>
</dbReference>
<feature type="compositionally biased region" description="Basic and acidic residues" evidence="11">
    <location>
        <begin position="1467"/>
        <end position="1482"/>
    </location>
</feature>
<keyword evidence="9" id="KW-0539">Nucleus</keyword>
<dbReference type="EMBL" id="AEYI02000999">
    <property type="protein sequence ID" value="KFG42663.1"/>
    <property type="molecule type" value="Genomic_DNA"/>
</dbReference>
<evidence type="ECO:0000256" key="4">
    <source>
        <dbReference type="ARBA" id="ARBA00022771"/>
    </source>
</evidence>
<evidence type="ECO:0000256" key="9">
    <source>
        <dbReference type="ARBA" id="ARBA00023242"/>
    </source>
</evidence>
<dbReference type="PROSITE" id="PS51194">
    <property type="entry name" value="HELICASE_CTER"/>
    <property type="match status" value="1"/>
</dbReference>
<dbReference type="InterPro" id="IPR015940">
    <property type="entry name" value="UBA"/>
</dbReference>
<evidence type="ECO:0000256" key="1">
    <source>
        <dbReference type="ARBA" id="ARBA00004123"/>
    </source>
</evidence>
<dbReference type="GO" id="GO:0008094">
    <property type="term" value="F:ATP-dependent activity, acting on DNA"/>
    <property type="evidence" value="ECO:0007669"/>
    <property type="project" value="TreeGrafter"/>
</dbReference>
<feature type="region of interest" description="Disordered" evidence="11">
    <location>
        <begin position="586"/>
        <end position="621"/>
    </location>
</feature>
<feature type="compositionally biased region" description="Acidic residues" evidence="11">
    <location>
        <begin position="1448"/>
        <end position="1466"/>
    </location>
</feature>
<feature type="domain" description="UBA" evidence="12">
    <location>
        <begin position="625"/>
        <end position="669"/>
    </location>
</feature>
<dbReference type="Pfam" id="PF00176">
    <property type="entry name" value="SNF2-rel_dom"/>
    <property type="match status" value="3"/>
</dbReference>
<feature type="region of interest" description="Disordered" evidence="11">
    <location>
        <begin position="468"/>
        <end position="550"/>
    </location>
</feature>
<dbReference type="Gene3D" id="1.10.8.10">
    <property type="entry name" value="DNA helicase RuvA subunit, C-terminal domain"/>
    <property type="match status" value="1"/>
</dbReference>
<feature type="region of interest" description="Disordered" evidence="11">
    <location>
        <begin position="745"/>
        <end position="973"/>
    </location>
</feature>
<protein>
    <submittedName>
        <fullName evidence="17">SWI2/SNF2-containing protein RAD16</fullName>
    </submittedName>
</protein>
<dbReference type="Pfam" id="PF00271">
    <property type="entry name" value="Helicase_C"/>
    <property type="match status" value="1"/>
</dbReference>
<dbReference type="GO" id="GO:0008270">
    <property type="term" value="F:zinc ion binding"/>
    <property type="evidence" value="ECO:0007669"/>
    <property type="project" value="UniProtKB-KW"/>
</dbReference>
<dbReference type="InterPro" id="IPR049730">
    <property type="entry name" value="SNF2/RAD54-like_C"/>
</dbReference>
<dbReference type="Gene3D" id="3.30.1740.10">
    <property type="entry name" value="Zinc finger, PARP-type"/>
    <property type="match status" value="1"/>
</dbReference>
<feature type="region of interest" description="Disordered" evidence="11">
    <location>
        <begin position="1042"/>
        <end position="1114"/>
    </location>
</feature>
<dbReference type="PROSITE" id="PS50030">
    <property type="entry name" value="UBA"/>
    <property type="match status" value="1"/>
</dbReference>
<dbReference type="InterPro" id="IPR003034">
    <property type="entry name" value="SAP_dom"/>
</dbReference>
<dbReference type="CDD" id="cd18008">
    <property type="entry name" value="DEXDc_SHPRH-like"/>
    <property type="match status" value="1"/>
</dbReference>
<dbReference type="GO" id="GO:0016787">
    <property type="term" value="F:hydrolase activity"/>
    <property type="evidence" value="ECO:0007669"/>
    <property type="project" value="UniProtKB-KW"/>
</dbReference>
<feature type="compositionally biased region" description="Polar residues" evidence="11">
    <location>
        <begin position="1485"/>
        <end position="1499"/>
    </location>
</feature>
<evidence type="ECO:0000256" key="3">
    <source>
        <dbReference type="ARBA" id="ARBA00022741"/>
    </source>
</evidence>
<dbReference type="GO" id="GO:0003677">
    <property type="term" value="F:DNA binding"/>
    <property type="evidence" value="ECO:0007669"/>
    <property type="project" value="InterPro"/>
</dbReference>
<keyword evidence="7" id="KW-0862">Zinc</keyword>
<dbReference type="InterPro" id="IPR050628">
    <property type="entry name" value="SNF2_RAD54_helicase_TF"/>
</dbReference>
<dbReference type="Gene3D" id="1.10.720.30">
    <property type="entry name" value="SAP domain"/>
    <property type="match status" value="1"/>
</dbReference>
<dbReference type="InterPro" id="IPR036957">
    <property type="entry name" value="Znf_PARP_sf"/>
</dbReference>
<dbReference type="InterPro" id="IPR001841">
    <property type="entry name" value="Znf_RING"/>
</dbReference>
<feature type="compositionally biased region" description="Basic residues" evidence="11">
    <location>
        <begin position="759"/>
        <end position="769"/>
    </location>
</feature>